<dbReference type="PANTHER" id="PTHR36766:SF30">
    <property type="entry name" value="TIR-NBS TYPE DISEASE RESISTANCE PROTEIN-RELATED"/>
    <property type="match status" value="1"/>
</dbReference>
<evidence type="ECO:0000256" key="1">
    <source>
        <dbReference type="ARBA" id="ARBA00022614"/>
    </source>
</evidence>
<dbReference type="GO" id="GO:0006952">
    <property type="term" value="P:defense response"/>
    <property type="evidence" value="ECO:0007669"/>
    <property type="project" value="UniProtKB-KW"/>
</dbReference>
<evidence type="ECO:0000313" key="4">
    <source>
        <dbReference type="EMBL" id="GKV54019.1"/>
    </source>
</evidence>
<protein>
    <recommendedName>
        <fullName evidence="3">R13L1/DRL21-like LRR repeat region domain-containing protein</fullName>
    </recommendedName>
</protein>
<feature type="domain" description="R13L1/DRL21-like LRR repeat region" evidence="3">
    <location>
        <begin position="2"/>
        <end position="56"/>
    </location>
</feature>
<evidence type="ECO:0000313" key="5">
    <source>
        <dbReference type="Proteomes" id="UP001054252"/>
    </source>
</evidence>
<evidence type="ECO:0000256" key="2">
    <source>
        <dbReference type="ARBA" id="ARBA00022821"/>
    </source>
</evidence>
<dbReference type="Proteomes" id="UP001054252">
    <property type="component" value="Unassembled WGS sequence"/>
</dbReference>
<organism evidence="4 5">
    <name type="scientific">Rubroshorea leprosula</name>
    <dbReference type="NCBI Taxonomy" id="152421"/>
    <lineage>
        <taxon>Eukaryota</taxon>
        <taxon>Viridiplantae</taxon>
        <taxon>Streptophyta</taxon>
        <taxon>Embryophyta</taxon>
        <taxon>Tracheophyta</taxon>
        <taxon>Spermatophyta</taxon>
        <taxon>Magnoliopsida</taxon>
        <taxon>eudicotyledons</taxon>
        <taxon>Gunneridae</taxon>
        <taxon>Pentapetalae</taxon>
        <taxon>rosids</taxon>
        <taxon>malvids</taxon>
        <taxon>Malvales</taxon>
        <taxon>Dipterocarpaceae</taxon>
        <taxon>Rubroshorea</taxon>
    </lineage>
</organism>
<sequence>IGKRFPSWMVNDVNSSGSSFLLDNMVELELINCYECTCIPSLGLLPSLKVLYIVRMENVRRMGHELQLDGAESIRLFPALKTLIVRGMKRLEEWVEVVEDVAAGSQGVIVFPSLKKLLIFDCPLLKTWSTGGFSSHHKLSELWIEQCSNLMAIPGLDGLSALKKFQLRSCNGLTSLPIGLGSCICLQSLEIKGCHGLTSLPSCISLWLLQIEDCPNLNSIPSINGLTSLKRLNLFGCHGLTCLPIGLDSCNSPPQLTIIRCSNLISIFDYNGILRSINVLTIINCENLRRIQTGLGCCSSLQKLEIKDCPNLISIAEDIGKLHSLSSIHTGLGYSISLQKLEIEFCPNLISIPDGIEKLCSLSVLRIADCENIRS</sequence>
<comment type="caution">
    <text evidence="4">The sequence shown here is derived from an EMBL/GenBank/DDBJ whole genome shotgun (WGS) entry which is preliminary data.</text>
</comment>
<reference evidence="4 5" key="1">
    <citation type="journal article" date="2021" name="Commun. Biol.">
        <title>The genome of Shorea leprosula (Dipterocarpaceae) highlights the ecological relevance of drought in aseasonal tropical rainforests.</title>
        <authorList>
            <person name="Ng K.K.S."/>
            <person name="Kobayashi M.J."/>
            <person name="Fawcett J.A."/>
            <person name="Hatakeyama M."/>
            <person name="Paape T."/>
            <person name="Ng C.H."/>
            <person name="Ang C.C."/>
            <person name="Tnah L.H."/>
            <person name="Lee C.T."/>
            <person name="Nishiyama T."/>
            <person name="Sese J."/>
            <person name="O'Brien M.J."/>
            <person name="Copetti D."/>
            <person name="Mohd Noor M.I."/>
            <person name="Ong R.C."/>
            <person name="Putra M."/>
            <person name="Sireger I.Z."/>
            <person name="Indrioko S."/>
            <person name="Kosugi Y."/>
            <person name="Izuno A."/>
            <person name="Isagi Y."/>
            <person name="Lee S.L."/>
            <person name="Shimizu K.K."/>
        </authorList>
    </citation>
    <scope>NUCLEOTIDE SEQUENCE [LARGE SCALE GENOMIC DNA]</scope>
    <source>
        <strain evidence="4">214</strain>
    </source>
</reference>
<dbReference type="EMBL" id="BPVZ01002779">
    <property type="protein sequence ID" value="GKV54019.1"/>
    <property type="molecule type" value="Genomic_DNA"/>
</dbReference>
<keyword evidence="5" id="KW-1185">Reference proteome</keyword>
<proteinExistence type="predicted"/>
<gene>
    <name evidence="4" type="ORF">SLEP1_g60529</name>
</gene>
<dbReference type="InterPro" id="IPR032675">
    <property type="entry name" value="LRR_dom_sf"/>
</dbReference>
<dbReference type="Pfam" id="PF25019">
    <property type="entry name" value="LRR_R13L1-DRL21"/>
    <property type="match status" value="1"/>
</dbReference>
<evidence type="ECO:0000259" key="3">
    <source>
        <dbReference type="Pfam" id="PF25019"/>
    </source>
</evidence>
<dbReference type="Gene3D" id="3.80.10.10">
    <property type="entry name" value="Ribonuclease Inhibitor"/>
    <property type="match status" value="2"/>
</dbReference>
<name>A0AAV5MY75_9ROSI</name>
<dbReference type="AlphaFoldDB" id="A0AAV5MY75"/>
<feature type="non-terminal residue" evidence="4">
    <location>
        <position position="1"/>
    </location>
</feature>
<dbReference type="InterPro" id="IPR056789">
    <property type="entry name" value="LRR_R13L1-DRL21"/>
</dbReference>
<keyword evidence="2" id="KW-0611">Plant defense</keyword>
<dbReference type="SUPFAM" id="SSF52058">
    <property type="entry name" value="L domain-like"/>
    <property type="match status" value="1"/>
</dbReference>
<dbReference type="PANTHER" id="PTHR36766">
    <property type="entry name" value="PLANT BROAD-SPECTRUM MILDEW RESISTANCE PROTEIN RPW8"/>
    <property type="match status" value="1"/>
</dbReference>
<accession>A0AAV5MY75</accession>
<feature type="non-terminal residue" evidence="4">
    <location>
        <position position="375"/>
    </location>
</feature>
<keyword evidence="1" id="KW-0433">Leucine-rich repeat</keyword>